<reference evidence="7 8" key="1">
    <citation type="submission" date="2015-09" db="EMBL/GenBank/DDBJ databases">
        <title>Draft genome of the scarab beetle Oryctes borbonicus.</title>
        <authorList>
            <person name="Meyer J.M."/>
            <person name="Markov G.V."/>
            <person name="Baskaran P."/>
            <person name="Herrmann M."/>
            <person name="Sommer R.J."/>
            <person name="Roedelsperger C."/>
        </authorList>
    </citation>
    <scope>NUCLEOTIDE SEQUENCE [LARGE SCALE GENOMIC DNA]</scope>
    <source>
        <strain evidence="7">OB123</strain>
        <tissue evidence="7">Whole animal</tissue>
    </source>
</reference>
<sequence length="155" mass="17618">MALSISETPLVILANISIAIHLVFAFLIVINPVCQELEEIFGVPHQYNWKRCFVRTLIILLMVLIGETIPKFGKILSLVGGSTITMLTFVFPPYFYMRLCNQKSPLWPEHHIPLYIKTYLWELIFLGLIGGTASTYSAITAIFGTDSFTKPCYWI</sequence>
<comment type="subcellular location">
    <subcellularLocation>
        <location evidence="1">Membrane</location>
        <topology evidence="1">Multi-pass membrane protein</topology>
    </subcellularLocation>
</comment>
<comment type="caution">
    <text evidence="7">The sequence shown here is derived from an EMBL/GenBank/DDBJ whole genome shotgun (WGS) entry which is preliminary data.</text>
</comment>
<keyword evidence="8" id="KW-1185">Reference proteome</keyword>
<organism evidence="7 8">
    <name type="scientific">Oryctes borbonicus</name>
    <dbReference type="NCBI Taxonomy" id="1629725"/>
    <lineage>
        <taxon>Eukaryota</taxon>
        <taxon>Metazoa</taxon>
        <taxon>Ecdysozoa</taxon>
        <taxon>Arthropoda</taxon>
        <taxon>Hexapoda</taxon>
        <taxon>Insecta</taxon>
        <taxon>Pterygota</taxon>
        <taxon>Neoptera</taxon>
        <taxon>Endopterygota</taxon>
        <taxon>Coleoptera</taxon>
        <taxon>Polyphaga</taxon>
        <taxon>Scarabaeiformia</taxon>
        <taxon>Scarabaeidae</taxon>
        <taxon>Dynastinae</taxon>
        <taxon>Oryctes</taxon>
    </lineage>
</organism>
<dbReference type="OrthoDB" id="655540at2759"/>
<dbReference type="Pfam" id="PF01490">
    <property type="entry name" value="Aa_trans"/>
    <property type="match status" value="1"/>
</dbReference>
<name>A0A0T6BAD2_9SCAR</name>
<keyword evidence="3 5" id="KW-1133">Transmembrane helix</keyword>
<accession>A0A0T6BAD2</accession>
<feature type="transmembrane region" description="Helical" evidence="5">
    <location>
        <begin position="52"/>
        <end position="69"/>
    </location>
</feature>
<feature type="transmembrane region" description="Helical" evidence="5">
    <location>
        <begin position="75"/>
        <end position="97"/>
    </location>
</feature>
<evidence type="ECO:0000313" key="7">
    <source>
        <dbReference type="EMBL" id="KRT84045.1"/>
    </source>
</evidence>
<evidence type="ECO:0000256" key="5">
    <source>
        <dbReference type="SAM" id="Phobius"/>
    </source>
</evidence>
<evidence type="ECO:0000313" key="8">
    <source>
        <dbReference type="Proteomes" id="UP000051574"/>
    </source>
</evidence>
<feature type="domain" description="Amino acid transporter transmembrane" evidence="6">
    <location>
        <begin position="6"/>
        <end position="138"/>
    </location>
</feature>
<evidence type="ECO:0000256" key="4">
    <source>
        <dbReference type="ARBA" id="ARBA00023136"/>
    </source>
</evidence>
<keyword evidence="2 5" id="KW-0812">Transmembrane</keyword>
<evidence type="ECO:0000256" key="1">
    <source>
        <dbReference type="ARBA" id="ARBA00004141"/>
    </source>
</evidence>
<evidence type="ECO:0000256" key="2">
    <source>
        <dbReference type="ARBA" id="ARBA00022692"/>
    </source>
</evidence>
<dbReference type="InterPro" id="IPR013057">
    <property type="entry name" value="AA_transpt_TM"/>
</dbReference>
<dbReference type="GO" id="GO:0005774">
    <property type="term" value="C:vacuolar membrane"/>
    <property type="evidence" value="ECO:0007669"/>
    <property type="project" value="TreeGrafter"/>
</dbReference>
<dbReference type="Proteomes" id="UP000051574">
    <property type="component" value="Unassembled WGS sequence"/>
</dbReference>
<dbReference type="AlphaFoldDB" id="A0A0T6BAD2"/>
<dbReference type="GO" id="GO:0015179">
    <property type="term" value="F:L-amino acid transmembrane transporter activity"/>
    <property type="evidence" value="ECO:0007669"/>
    <property type="project" value="TreeGrafter"/>
</dbReference>
<evidence type="ECO:0000256" key="3">
    <source>
        <dbReference type="ARBA" id="ARBA00022989"/>
    </source>
</evidence>
<dbReference type="EMBL" id="LJIG01002895">
    <property type="protein sequence ID" value="KRT84045.1"/>
    <property type="molecule type" value="Genomic_DNA"/>
</dbReference>
<gene>
    <name evidence="7" type="ORF">AMK59_209</name>
</gene>
<keyword evidence="4 5" id="KW-0472">Membrane</keyword>
<dbReference type="PANTHER" id="PTHR22950">
    <property type="entry name" value="AMINO ACID TRANSPORTER"/>
    <property type="match status" value="1"/>
</dbReference>
<feature type="transmembrane region" description="Helical" evidence="5">
    <location>
        <begin position="12"/>
        <end position="31"/>
    </location>
</feature>
<dbReference type="PANTHER" id="PTHR22950:SF703">
    <property type="entry name" value="AMINO ACID TRANSPORTER TRANSMEMBRANE DOMAIN-CONTAINING PROTEIN"/>
    <property type="match status" value="1"/>
</dbReference>
<feature type="transmembrane region" description="Helical" evidence="5">
    <location>
        <begin position="118"/>
        <end position="143"/>
    </location>
</feature>
<evidence type="ECO:0000259" key="6">
    <source>
        <dbReference type="Pfam" id="PF01490"/>
    </source>
</evidence>
<protein>
    <submittedName>
        <fullName evidence="7">Amino acid transporter</fullName>
    </submittedName>
</protein>
<proteinExistence type="predicted"/>